<protein>
    <submittedName>
        <fullName evidence="1">Uncharacterized protein</fullName>
    </submittedName>
</protein>
<dbReference type="EMBL" id="GBRH01238991">
    <property type="protein sequence ID" value="JAD58904.1"/>
    <property type="molecule type" value="Transcribed_RNA"/>
</dbReference>
<name>A0A0A9B4G9_ARUDO</name>
<organism evidence="1">
    <name type="scientific">Arundo donax</name>
    <name type="common">Giant reed</name>
    <name type="synonym">Donax arundinaceus</name>
    <dbReference type="NCBI Taxonomy" id="35708"/>
    <lineage>
        <taxon>Eukaryota</taxon>
        <taxon>Viridiplantae</taxon>
        <taxon>Streptophyta</taxon>
        <taxon>Embryophyta</taxon>
        <taxon>Tracheophyta</taxon>
        <taxon>Spermatophyta</taxon>
        <taxon>Magnoliopsida</taxon>
        <taxon>Liliopsida</taxon>
        <taxon>Poales</taxon>
        <taxon>Poaceae</taxon>
        <taxon>PACMAD clade</taxon>
        <taxon>Arundinoideae</taxon>
        <taxon>Arundineae</taxon>
        <taxon>Arundo</taxon>
    </lineage>
</organism>
<dbReference type="AlphaFoldDB" id="A0A0A9B4G9"/>
<reference evidence="1" key="2">
    <citation type="journal article" date="2015" name="Data Brief">
        <title>Shoot transcriptome of the giant reed, Arundo donax.</title>
        <authorList>
            <person name="Barrero R.A."/>
            <person name="Guerrero F.D."/>
            <person name="Moolhuijzen P."/>
            <person name="Goolsby J.A."/>
            <person name="Tidwell J."/>
            <person name="Bellgard S.E."/>
            <person name="Bellgard M.I."/>
        </authorList>
    </citation>
    <scope>NUCLEOTIDE SEQUENCE</scope>
    <source>
        <tissue evidence="1">Shoot tissue taken approximately 20 cm above the soil surface</tissue>
    </source>
</reference>
<accession>A0A0A9B4G9</accession>
<evidence type="ECO:0000313" key="1">
    <source>
        <dbReference type="EMBL" id="JAD58904.1"/>
    </source>
</evidence>
<reference evidence="1" key="1">
    <citation type="submission" date="2014-09" db="EMBL/GenBank/DDBJ databases">
        <authorList>
            <person name="Magalhaes I.L.F."/>
            <person name="Oliveira U."/>
            <person name="Santos F.R."/>
            <person name="Vidigal T.H.D.A."/>
            <person name="Brescovit A.D."/>
            <person name="Santos A.J."/>
        </authorList>
    </citation>
    <scope>NUCLEOTIDE SEQUENCE</scope>
    <source>
        <tissue evidence="1">Shoot tissue taken approximately 20 cm above the soil surface</tissue>
    </source>
</reference>
<proteinExistence type="predicted"/>
<sequence>MESTRSIVTVAASPWDCYSYLGIFSEVGAECFRSGRWNFDPEEREQQLLLPACDQLRRLAVQHAQRRDFQGTIRGRR</sequence>